<gene>
    <name evidence="7" type="ORF">SAMN05216593_11416</name>
</gene>
<dbReference type="Pfam" id="PF00384">
    <property type="entry name" value="Molybdopterin"/>
    <property type="match status" value="1"/>
</dbReference>
<dbReference type="Gene3D" id="3.40.228.10">
    <property type="entry name" value="Dimethylsulfoxide Reductase, domain 2"/>
    <property type="match status" value="1"/>
</dbReference>
<dbReference type="InterPro" id="IPR006963">
    <property type="entry name" value="Mopterin_OxRdtase_4Fe-4S_dom"/>
</dbReference>
<dbReference type="PANTHER" id="PTHR43105:SF9">
    <property type="entry name" value="NADPH-FE(3+) OXIDOREDUCTASE SUBUNIT ALPHA"/>
    <property type="match status" value="1"/>
</dbReference>
<dbReference type="OrthoDB" id="9815647at2"/>
<keyword evidence="4" id="KW-0408">Iron</keyword>
<sequence>MSRTEHHRACHLCEAICGLTIETAIEPDATRRITSIKGDPLDSFSRGHICPKAVALQDIQNDPDRLRQPMLRSGDQWQPIAWQDAFDLVAERLSALQQRDGQNAVAVYQGNPSVHNYGLMTHSNYFLGLLKTRNRFSATSVDQLPHHLTSFLMYGHGMLLPIPDIDHTDFMLILGGNPLASNGSIMTVPDVEKRLKAIQGRGGKVVVVDPRRSETAAIADQHLFVRPGGDAALLFGLLHTLFEEGLTRESHLPVEGLDQVQAAIGAFSAEAMSARCGIAAQQIRQLARDFASADKAVCYGRMGVSTQAFGTLCHWLVQLINLVTGNLDRVGGVLCTQPAVDIVGSTSGGHFNRWQSRVSGLPEYGGELPVSALAEEMLVEGEGRVRALVTVAGNPVLSTPNGRQLEKALEDLEFMVSIDLYINETTRYADLILPSTSALENDHYDTTFNTLAVRNVTRFNRAIFDKPEGALHDWEIFVGLAEAFATRTGKELKPTMPPAQMIDYGLRSGRYGDASGHQLSLATLDAHPHGLDLGALQPNLRERLKTANGHVQAAPDVIMADLARFKDSAVVPAGELLLIGRRHVRSNNSWMHNYHRLVKGKPRHQLLMHPDDLSSRGLSDGQQVQVSSRVGTIEVQVLGSSDMMPGVVSLPHGWGHARQGVRMEIAYNQPGVSANDLTDERLLDVLSGNAVLNGVPVQVAGC</sequence>
<dbReference type="SUPFAM" id="SSF53706">
    <property type="entry name" value="Formate dehydrogenase/DMSO reductase, domains 1-3"/>
    <property type="match status" value="1"/>
</dbReference>
<dbReference type="Pfam" id="PF01568">
    <property type="entry name" value="Molydop_binding"/>
    <property type="match status" value="1"/>
</dbReference>
<keyword evidence="3" id="KW-0560">Oxidoreductase</keyword>
<dbReference type="EMBL" id="FRDA01000014">
    <property type="protein sequence ID" value="SHN21655.1"/>
    <property type="molecule type" value="Genomic_DNA"/>
</dbReference>
<organism evidence="7 8">
    <name type="scientific">Pseudomonas asturiensis</name>
    <dbReference type="NCBI Taxonomy" id="1190415"/>
    <lineage>
        <taxon>Bacteria</taxon>
        <taxon>Pseudomonadati</taxon>
        <taxon>Pseudomonadota</taxon>
        <taxon>Gammaproteobacteria</taxon>
        <taxon>Pseudomonadales</taxon>
        <taxon>Pseudomonadaceae</taxon>
        <taxon>Pseudomonas</taxon>
    </lineage>
</organism>
<dbReference type="STRING" id="1190415.SAMN05216593_11416"/>
<reference evidence="7 8" key="1">
    <citation type="submission" date="2016-11" db="EMBL/GenBank/DDBJ databases">
        <authorList>
            <person name="Jaros S."/>
            <person name="Januszkiewicz K."/>
            <person name="Wedrychowicz H."/>
        </authorList>
    </citation>
    <scope>NUCLEOTIDE SEQUENCE [LARGE SCALE GENOMIC DNA]</scope>
    <source>
        <strain evidence="7 8">LMG 26898</strain>
    </source>
</reference>
<name>A0A1M7PVX6_9PSED</name>
<feature type="domain" description="4Fe-4S Mo/W bis-MGD-type" evidence="6">
    <location>
        <begin position="3"/>
        <end position="64"/>
    </location>
</feature>
<evidence type="ECO:0000256" key="5">
    <source>
        <dbReference type="ARBA" id="ARBA00023014"/>
    </source>
</evidence>
<keyword evidence="1" id="KW-0004">4Fe-4S</keyword>
<protein>
    <submittedName>
        <fullName evidence="7">Anaerobic selenocysteine-containing dehydrogenase</fullName>
    </submittedName>
</protein>
<proteinExistence type="predicted"/>
<dbReference type="GO" id="GO:0045333">
    <property type="term" value="P:cellular respiration"/>
    <property type="evidence" value="ECO:0007669"/>
    <property type="project" value="UniProtKB-ARBA"/>
</dbReference>
<evidence type="ECO:0000313" key="7">
    <source>
        <dbReference type="EMBL" id="SHN21655.1"/>
    </source>
</evidence>
<evidence type="ECO:0000313" key="8">
    <source>
        <dbReference type="Proteomes" id="UP000183983"/>
    </source>
</evidence>
<dbReference type="InterPro" id="IPR006656">
    <property type="entry name" value="Mopterin_OxRdtase"/>
</dbReference>
<keyword evidence="2" id="KW-0479">Metal-binding</keyword>
<evidence type="ECO:0000256" key="4">
    <source>
        <dbReference type="ARBA" id="ARBA00023004"/>
    </source>
</evidence>
<accession>A0A1M7PVX6</accession>
<dbReference type="Gene3D" id="2.40.40.20">
    <property type="match status" value="1"/>
</dbReference>
<dbReference type="GO" id="GO:0046872">
    <property type="term" value="F:metal ion binding"/>
    <property type="evidence" value="ECO:0007669"/>
    <property type="project" value="UniProtKB-KW"/>
</dbReference>
<dbReference type="Pfam" id="PF04879">
    <property type="entry name" value="Molybdop_Fe4S4"/>
    <property type="match status" value="1"/>
</dbReference>
<dbReference type="RefSeq" id="WP_073170124.1">
    <property type="nucleotide sequence ID" value="NZ_FRDA01000014.1"/>
</dbReference>
<evidence type="ECO:0000259" key="6">
    <source>
        <dbReference type="PROSITE" id="PS51669"/>
    </source>
</evidence>
<dbReference type="GO" id="GO:0043546">
    <property type="term" value="F:molybdopterin cofactor binding"/>
    <property type="evidence" value="ECO:0007669"/>
    <property type="project" value="InterPro"/>
</dbReference>
<dbReference type="SMART" id="SM00926">
    <property type="entry name" value="Molybdop_Fe4S4"/>
    <property type="match status" value="1"/>
</dbReference>
<evidence type="ECO:0000256" key="3">
    <source>
        <dbReference type="ARBA" id="ARBA00023002"/>
    </source>
</evidence>
<dbReference type="CDD" id="cd02782">
    <property type="entry name" value="MopB_CT_1"/>
    <property type="match status" value="1"/>
</dbReference>
<dbReference type="InterPro" id="IPR050123">
    <property type="entry name" value="Prok_molybdopt-oxidoreductase"/>
</dbReference>
<dbReference type="AlphaFoldDB" id="A0A1M7PVX6"/>
<evidence type="ECO:0000256" key="2">
    <source>
        <dbReference type="ARBA" id="ARBA00022723"/>
    </source>
</evidence>
<dbReference type="GO" id="GO:0051539">
    <property type="term" value="F:4 iron, 4 sulfur cluster binding"/>
    <property type="evidence" value="ECO:0007669"/>
    <property type="project" value="UniProtKB-KW"/>
</dbReference>
<dbReference type="PANTHER" id="PTHR43105">
    <property type="entry name" value="RESPIRATORY NITRATE REDUCTASE"/>
    <property type="match status" value="1"/>
</dbReference>
<dbReference type="GO" id="GO:1990204">
    <property type="term" value="C:oxidoreductase complex"/>
    <property type="evidence" value="ECO:0007669"/>
    <property type="project" value="UniProtKB-ARBA"/>
</dbReference>
<dbReference type="SUPFAM" id="SSF50692">
    <property type="entry name" value="ADC-like"/>
    <property type="match status" value="1"/>
</dbReference>
<keyword evidence="5" id="KW-0411">Iron-sulfur</keyword>
<dbReference type="GO" id="GO:0016020">
    <property type="term" value="C:membrane"/>
    <property type="evidence" value="ECO:0007669"/>
    <property type="project" value="TreeGrafter"/>
</dbReference>
<dbReference type="PROSITE" id="PS51669">
    <property type="entry name" value="4FE4S_MOW_BIS_MGD"/>
    <property type="match status" value="1"/>
</dbReference>
<dbReference type="Gene3D" id="3.40.50.740">
    <property type="match status" value="1"/>
</dbReference>
<dbReference type="InterPro" id="IPR009010">
    <property type="entry name" value="Asp_de-COase-like_dom_sf"/>
</dbReference>
<dbReference type="GO" id="GO:0016491">
    <property type="term" value="F:oxidoreductase activity"/>
    <property type="evidence" value="ECO:0007669"/>
    <property type="project" value="UniProtKB-KW"/>
</dbReference>
<evidence type="ECO:0000256" key="1">
    <source>
        <dbReference type="ARBA" id="ARBA00022485"/>
    </source>
</evidence>
<dbReference type="CDD" id="cd02762">
    <property type="entry name" value="MopB_1"/>
    <property type="match status" value="1"/>
</dbReference>
<dbReference type="Proteomes" id="UP000183983">
    <property type="component" value="Unassembled WGS sequence"/>
</dbReference>
<dbReference type="Gene3D" id="2.20.25.90">
    <property type="entry name" value="ADC-like domains"/>
    <property type="match status" value="1"/>
</dbReference>
<dbReference type="InterPro" id="IPR006657">
    <property type="entry name" value="MoPterin_dinucl-bd_dom"/>
</dbReference>